<dbReference type="InterPro" id="IPR045324">
    <property type="entry name" value="Small_multidrug_res"/>
</dbReference>
<feature type="transmembrane region" description="Helical" evidence="7">
    <location>
        <begin position="5"/>
        <end position="22"/>
    </location>
</feature>
<dbReference type="GO" id="GO:0022857">
    <property type="term" value="F:transmembrane transporter activity"/>
    <property type="evidence" value="ECO:0007669"/>
    <property type="project" value="InterPro"/>
</dbReference>
<evidence type="ECO:0000256" key="7">
    <source>
        <dbReference type="SAM" id="Phobius"/>
    </source>
</evidence>
<evidence type="ECO:0000256" key="6">
    <source>
        <dbReference type="RuleBase" id="RU003942"/>
    </source>
</evidence>
<keyword evidence="9" id="KW-1185">Reference proteome</keyword>
<dbReference type="AlphaFoldDB" id="A0A0M9DLN0"/>
<organism evidence="8 9">
    <name type="scientific">Lysinibacillus macroides</name>
    <dbReference type="NCBI Taxonomy" id="33935"/>
    <lineage>
        <taxon>Bacteria</taxon>
        <taxon>Bacillati</taxon>
        <taxon>Bacillota</taxon>
        <taxon>Bacilli</taxon>
        <taxon>Bacillales</taxon>
        <taxon>Bacillaceae</taxon>
        <taxon>Lysinibacillus</taxon>
    </lineage>
</organism>
<dbReference type="RefSeq" id="WP_053994174.1">
    <property type="nucleotide sequence ID" value="NZ_CP065643.1"/>
</dbReference>
<evidence type="ECO:0000313" key="9">
    <source>
        <dbReference type="Proteomes" id="UP000037977"/>
    </source>
</evidence>
<evidence type="ECO:0000313" key="8">
    <source>
        <dbReference type="EMBL" id="KOY82936.1"/>
    </source>
</evidence>
<dbReference type="PATRIC" id="fig|33935.3.peg.695"/>
<comment type="similarity">
    <text evidence="6">Belongs to the drug/metabolite transporter (DMT) superfamily. Small multidrug resistance (SMR) (TC 2.A.7.1) family.</text>
</comment>
<evidence type="ECO:0000256" key="3">
    <source>
        <dbReference type="ARBA" id="ARBA00022692"/>
    </source>
</evidence>
<dbReference type="GO" id="GO:0005886">
    <property type="term" value="C:plasma membrane"/>
    <property type="evidence" value="ECO:0007669"/>
    <property type="project" value="UniProtKB-SubCell"/>
</dbReference>
<evidence type="ECO:0000256" key="1">
    <source>
        <dbReference type="ARBA" id="ARBA00004651"/>
    </source>
</evidence>
<feature type="transmembrane region" description="Helical" evidence="7">
    <location>
        <begin position="58"/>
        <end position="77"/>
    </location>
</feature>
<dbReference type="Gene3D" id="1.10.3730.20">
    <property type="match status" value="1"/>
</dbReference>
<gene>
    <name evidence="8" type="ORF">ADM90_06340</name>
</gene>
<evidence type="ECO:0000256" key="2">
    <source>
        <dbReference type="ARBA" id="ARBA00022475"/>
    </source>
</evidence>
<proteinExistence type="inferred from homology"/>
<evidence type="ECO:0000256" key="5">
    <source>
        <dbReference type="ARBA" id="ARBA00023136"/>
    </source>
</evidence>
<accession>A0A0M9DLN0</accession>
<dbReference type="Proteomes" id="UP000037977">
    <property type="component" value="Unassembled WGS sequence"/>
</dbReference>
<dbReference type="InterPro" id="IPR037185">
    <property type="entry name" value="EmrE-like"/>
</dbReference>
<reference evidence="8 9" key="1">
    <citation type="submission" date="2015-07" db="EMBL/GenBank/DDBJ databases">
        <title>Genome sequencing project for genomic taxonomy and phylogenomics of Bacillus-like bacteria.</title>
        <authorList>
            <person name="Liu B."/>
            <person name="Wang J."/>
            <person name="Zhu Y."/>
            <person name="Liu G."/>
            <person name="Chen Q."/>
            <person name="Chen Z."/>
            <person name="Che J."/>
            <person name="Ge C."/>
            <person name="Shi H."/>
            <person name="Pan Z."/>
            <person name="Liu X."/>
        </authorList>
    </citation>
    <scope>NUCLEOTIDE SEQUENCE [LARGE SCALE GENOMIC DNA]</scope>
    <source>
        <strain evidence="8 9">DSM 54</strain>
    </source>
</reference>
<comment type="caution">
    <text evidence="8">The sequence shown here is derived from an EMBL/GenBank/DDBJ whole genome shotgun (WGS) entry which is preliminary data.</text>
</comment>
<keyword evidence="4 7" id="KW-1133">Transmembrane helix</keyword>
<keyword evidence="2" id="KW-1003">Cell membrane</keyword>
<feature type="transmembrane region" description="Helical" evidence="7">
    <location>
        <begin position="83"/>
        <end position="103"/>
    </location>
</feature>
<protein>
    <submittedName>
        <fullName evidence="8">Multidrug resistance protein SMR</fullName>
    </submittedName>
</protein>
<evidence type="ECO:0000256" key="4">
    <source>
        <dbReference type="ARBA" id="ARBA00022989"/>
    </source>
</evidence>
<dbReference type="OrthoDB" id="2168659at2"/>
<name>A0A0M9DLN0_9BACI</name>
<dbReference type="Pfam" id="PF00893">
    <property type="entry name" value="Multi_Drug_Res"/>
    <property type="match status" value="1"/>
</dbReference>
<dbReference type="PANTHER" id="PTHR30561">
    <property type="entry name" value="SMR FAMILY PROTON-DEPENDENT DRUG EFFLUX TRANSPORTER SUGE"/>
    <property type="match status" value="1"/>
</dbReference>
<dbReference type="InterPro" id="IPR000390">
    <property type="entry name" value="Small_drug/metabolite_transptr"/>
</dbReference>
<dbReference type="STRING" id="33935.ADM90_06340"/>
<keyword evidence="5 7" id="KW-0472">Membrane</keyword>
<keyword evidence="3 6" id="KW-0812">Transmembrane</keyword>
<sequence>MNKQWLSVIIAACFEVGWVIGLKHATSVWEWIGTAIAIFISFYLLIKAGEHLPVGTVYAVFVGLGTTGTVCADSLLFGEPWKLAKIVCIVVLLAGVVGLKLVTGEPQEKEVSR</sequence>
<comment type="subcellular location">
    <subcellularLocation>
        <location evidence="1 6">Cell membrane</location>
        <topology evidence="1 6">Multi-pass membrane protein</topology>
    </subcellularLocation>
</comment>
<dbReference type="SUPFAM" id="SSF103481">
    <property type="entry name" value="Multidrug resistance efflux transporter EmrE"/>
    <property type="match status" value="1"/>
</dbReference>
<dbReference type="EMBL" id="LGCI01000005">
    <property type="protein sequence ID" value="KOY82936.1"/>
    <property type="molecule type" value="Genomic_DNA"/>
</dbReference>
<dbReference type="PANTHER" id="PTHR30561:SF7">
    <property type="entry name" value="GUANIDINIUM EFFLUX SYSTEM SUBUNIT GDNC-RELATED"/>
    <property type="match status" value="1"/>
</dbReference>
<feature type="transmembrane region" description="Helical" evidence="7">
    <location>
        <begin position="28"/>
        <end position="46"/>
    </location>
</feature>